<keyword evidence="4" id="KW-1185">Reference proteome</keyword>
<dbReference type="AlphaFoldDB" id="A0A4Q1K7W7"/>
<dbReference type="InterPro" id="IPR011330">
    <property type="entry name" value="Glyco_hydro/deAcase_b/a-brl"/>
</dbReference>
<dbReference type="GO" id="GO:0005975">
    <property type="term" value="P:carbohydrate metabolic process"/>
    <property type="evidence" value="ECO:0007669"/>
    <property type="project" value="InterPro"/>
</dbReference>
<evidence type="ECO:0000259" key="2">
    <source>
        <dbReference type="PROSITE" id="PS51677"/>
    </source>
</evidence>
<accession>A0A4Q1K7W7</accession>
<dbReference type="InterPro" id="IPR051398">
    <property type="entry name" value="Polysacch_Deacetylase"/>
</dbReference>
<dbReference type="PROSITE" id="PS51257">
    <property type="entry name" value="PROKAR_LIPOPROTEIN"/>
    <property type="match status" value="1"/>
</dbReference>
<evidence type="ECO:0000313" key="4">
    <source>
        <dbReference type="Proteomes" id="UP000289857"/>
    </source>
</evidence>
<evidence type="ECO:0000313" key="3">
    <source>
        <dbReference type="EMBL" id="RXR22144.1"/>
    </source>
</evidence>
<feature type="domain" description="NodB homology" evidence="2">
    <location>
        <begin position="31"/>
        <end position="254"/>
    </location>
</feature>
<dbReference type="Pfam" id="PF01522">
    <property type="entry name" value="Polysacc_deac_1"/>
    <property type="match status" value="1"/>
</dbReference>
<dbReference type="EMBL" id="SBKN01000005">
    <property type="protein sequence ID" value="RXR22144.1"/>
    <property type="molecule type" value="Genomic_DNA"/>
</dbReference>
<dbReference type="PROSITE" id="PS51677">
    <property type="entry name" value="NODB"/>
    <property type="match status" value="1"/>
</dbReference>
<protein>
    <submittedName>
        <fullName evidence="3">DUF2334 domain-containing protein</fullName>
    </submittedName>
</protein>
<reference evidence="4" key="1">
    <citation type="submission" date="2019-01" db="EMBL/GenBank/DDBJ databases">
        <title>Cytophagaceae bacterium strain CAR-16.</title>
        <authorList>
            <person name="Chen W.-M."/>
        </authorList>
    </citation>
    <scope>NUCLEOTIDE SEQUENCE [LARGE SCALE GENOMIC DNA]</scope>
    <source>
        <strain evidence="4">WWJ-16</strain>
    </source>
</reference>
<dbReference type="SUPFAM" id="SSF88713">
    <property type="entry name" value="Glycoside hydrolase/deacetylase"/>
    <property type="match status" value="1"/>
</dbReference>
<proteinExistence type="predicted"/>
<evidence type="ECO:0000256" key="1">
    <source>
        <dbReference type="ARBA" id="ARBA00022729"/>
    </source>
</evidence>
<dbReference type="PANTHER" id="PTHR34216">
    <property type="match status" value="1"/>
</dbReference>
<name>A0A4Q1K7W7_9FLAO</name>
<dbReference type="PANTHER" id="PTHR34216:SF11">
    <property type="entry name" value="CHITOOLIGOSACCHARIDE DEACETYLASE"/>
    <property type="match status" value="1"/>
</dbReference>
<gene>
    <name evidence="3" type="ORF">EQG61_09075</name>
</gene>
<dbReference type="GO" id="GO:0016810">
    <property type="term" value="F:hydrolase activity, acting on carbon-nitrogen (but not peptide) bonds"/>
    <property type="evidence" value="ECO:0007669"/>
    <property type="project" value="InterPro"/>
</dbReference>
<dbReference type="CDD" id="cd10967">
    <property type="entry name" value="CE4_GLA_like_6s"/>
    <property type="match status" value="1"/>
</dbReference>
<dbReference type="Gene3D" id="3.20.20.370">
    <property type="entry name" value="Glycoside hydrolase/deacetylase"/>
    <property type="match status" value="1"/>
</dbReference>
<sequence>MMQRLQSPIALLLCLLTFLGCTSKKETPPEAGVIITFDDAYVNEWYRADQVLKKYHWKATFNVCRIDSIGEPQQRMLHQLQNEGHEIAGHGYHHYNAVKFVDQNGMQAYLQQEIDPMMAAMKRRKFNVTTFTYPYGERSDALDSTLTKRFHIIRGRAFCGDQPEKEGCYFRGTKFMYAFDIDKSHKHFSYHYLLELLDYAKKNNKILVLCAHNVVDNVTSNYQTQLETLEFVCNYMKLNNMKFYTLREMEGFIN</sequence>
<dbReference type="RefSeq" id="WP_129461604.1">
    <property type="nucleotide sequence ID" value="NZ_SBKN01000005.1"/>
</dbReference>
<dbReference type="Proteomes" id="UP000289857">
    <property type="component" value="Unassembled WGS sequence"/>
</dbReference>
<keyword evidence="1" id="KW-0732">Signal</keyword>
<dbReference type="OrthoDB" id="2795102at2"/>
<comment type="caution">
    <text evidence="3">The sequence shown here is derived from an EMBL/GenBank/DDBJ whole genome shotgun (WGS) entry which is preliminary data.</text>
</comment>
<organism evidence="3 4">
    <name type="scientific">Flavobacterium stagni</name>
    <dbReference type="NCBI Taxonomy" id="2506421"/>
    <lineage>
        <taxon>Bacteria</taxon>
        <taxon>Pseudomonadati</taxon>
        <taxon>Bacteroidota</taxon>
        <taxon>Flavobacteriia</taxon>
        <taxon>Flavobacteriales</taxon>
        <taxon>Flavobacteriaceae</taxon>
        <taxon>Flavobacterium</taxon>
    </lineage>
</organism>
<dbReference type="InterPro" id="IPR002509">
    <property type="entry name" value="NODB_dom"/>
</dbReference>